<proteinExistence type="predicted"/>
<dbReference type="Proteomes" id="UP001362999">
    <property type="component" value="Unassembled WGS sequence"/>
</dbReference>
<evidence type="ECO:0000313" key="1">
    <source>
        <dbReference type="EMBL" id="KAK7018164.1"/>
    </source>
</evidence>
<organism evidence="1 2">
    <name type="scientific">Favolaschia claudopus</name>
    <dbReference type="NCBI Taxonomy" id="2862362"/>
    <lineage>
        <taxon>Eukaryota</taxon>
        <taxon>Fungi</taxon>
        <taxon>Dikarya</taxon>
        <taxon>Basidiomycota</taxon>
        <taxon>Agaricomycotina</taxon>
        <taxon>Agaricomycetes</taxon>
        <taxon>Agaricomycetidae</taxon>
        <taxon>Agaricales</taxon>
        <taxon>Marasmiineae</taxon>
        <taxon>Mycenaceae</taxon>
        <taxon>Favolaschia</taxon>
    </lineage>
</organism>
<reference evidence="1 2" key="1">
    <citation type="journal article" date="2024" name="J Genomics">
        <title>Draft genome sequencing and assembly of Favolaschia claudopus CIRM-BRFM 2984 isolated from oak limbs.</title>
        <authorList>
            <person name="Navarro D."/>
            <person name="Drula E."/>
            <person name="Chaduli D."/>
            <person name="Cazenave R."/>
            <person name="Ahrendt S."/>
            <person name="Wang J."/>
            <person name="Lipzen A."/>
            <person name="Daum C."/>
            <person name="Barry K."/>
            <person name="Grigoriev I.V."/>
            <person name="Favel A."/>
            <person name="Rosso M.N."/>
            <person name="Martin F."/>
        </authorList>
    </citation>
    <scope>NUCLEOTIDE SEQUENCE [LARGE SCALE GENOMIC DNA]</scope>
    <source>
        <strain evidence="1 2">CIRM-BRFM 2984</strain>
    </source>
</reference>
<evidence type="ECO:0008006" key="3">
    <source>
        <dbReference type="Google" id="ProtNLM"/>
    </source>
</evidence>
<evidence type="ECO:0000313" key="2">
    <source>
        <dbReference type="Proteomes" id="UP001362999"/>
    </source>
</evidence>
<dbReference type="AlphaFoldDB" id="A0AAW0B0W8"/>
<gene>
    <name evidence="1" type="ORF">R3P38DRAFT_3360005</name>
</gene>
<comment type="caution">
    <text evidence="1">The sequence shown here is derived from an EMBL/GenBank/DDBJ whole genome shotgun (WGS) entry which is preliminary data.</text>
</comment>
<accession>A0AAW0B0W8</accession>
<keyword evidence="2" id="KW-1185">Reference proteome</keyword>
<protein>
    <recommendedName>
        <fullName evidence="3">F-box domain-containing protein</fullName>
    </recommendedName>
</protein>
<sequence length="379" mass="43092">MDPPTGNPLKIQELLEQCISFLSHSPPDLISCALVARPWAQPAQSELFRAPQFYIPMSLQKFFDSLKVSPHLVAYVHELDLNYDRLRSVPIFHDLCAFSFPRLEVLYLTLGMVFDQENPLPDVHQMQRLLASPKLRYAFLDARLAAAQCTDMLTNASPTIEHLSLFGGRWTGKSALDTTNTVPIRLKSARLLVSDFTTDFTWSSGSATSFPFDLSHLQALAICGRSIPWDMIPRANIRILSLDNQCSTSINLASFPCLRILVLDICRWFLPELLETLKTLSPQHNNNIHTIALSISSYQARGIDFECSRLDAMLSSWAMKSLRSVEIEHITWDLPSTTSEITRNLEKQFPRLKARNLFRTNVRYAGSVPKQWKELVERL</sequence>
<dbReference type="EMBL" id="JAWWNJ010000046">
    <property type="protein sequence ID" value="KAK7018164.1"/>
    <property type="molecule type" value="Genomic_DNA"/>
</dbReference>
<name>A0AAW0B0W8_9AGAR</name>